<dbReference type="SMART" id="SM00176">
    <property type="entry name" value="RAN"/>
    <property type="match status" value="1"/>
</dbReference>
<dbReference type="PROSITE" id="PS51420">
    <property type="entry name" value="RHO"/>
    <property type="match status" value="1"/>
</dbReference>
<evidence type="ECO:0000256" key="1">
    <source>
        <dbReference type="ARBA" id="ARBA00022741"/>
    </source>
</evidence>
<dbReference type="InterPro" id="IPR001806">
    <property type="entry name" value="Small_GTPase"/>
</dbReference>
<accession>A0A8S1N8J3</accession>
<dbReference type="FunFam" id="3.40.50.300:FF:001204">
    <property type="entry name" value="Small GTP-binding protein, putative"/>
    <property type="match status" value="1"/>
</dbReference>
<gene>
    <name evidence="3" type="ORF">PSON_ATCC_30995.1.T0540119</name>
</gene>
<protein>
    <submittedName>
        <fullName evidence="3">Uncharacterized protein</fullName>
    </submittedName>
</protein>
<reference evidence="3" key="1">
    <citation type="submission" date="2021-01" db="EMBL/GenBank/DDBJ databases">
        <authorList>
            <consortium name="Genoscope - CEA"/>
            <person name="William W."/>
        </authorList>
    </citation>
    <scope>NUCLEOTIDE SEQUENCE</scope>
</reference>
<dbReference type="SMART" id="SM00173">
    <property type="entry name" value="RAS"/>
    <property type="match status" value="1"/>
</dbReference>
<organism evidence="3 4">
    <name type="scientific">Paramecium sonneborni</name>
    <dbReference type="NCBI Taxonomy" id="65129"/>
    <lineage>
        <taxon>Eukaryota</taxon>
        <taxon>Sar</taxon>
        <taxon>Alveolata</taxon>
        <taxon>Ciliophora</taxon>
        <taxon>Intramacronucleata</taxon>
        <taxon>Oligohymenophorea</taxon>
        <taxon>Peniculida</taxon>
        <taxon>Parameciidae</taxon>
        <taxon>Paramecium</taxon>
    </lineage>
</organism>
<dbReference type="AlphaFoldDB" id="A0A8S1N8J3"/>
<dbReference type="SMART" id="SM00174">
    <property type="entry name" value="RHO"/>
    <property type="match status" value="1"/>
</dbReference>
<dbReference type="OrthoDB" id="63533at2759"/>
<dbReference type="PROSITE" id="PS51421">
    <property type="entry name" value="RAS"/>
    <property type="match status" value="1"/>
</dbReference>
<dbReference type="GO" id="GO:0005525">
    <property type="term" value="F:GTP binding"/>
    <property type="evidence" value="ECO:0007669"/>
    <property type="project" value="InterPro"/>
</dbReference>
<dbReference type="Pfam" id="PF00071">
    <property type="entry name" value="Ras"/>
    <property type="match status" value="1"/>
</dbReference>
<feature type="region of interest" description="Disordered" evidence="2">
    <location>
        <begin position="172"/>
        <end position="205"/>
    </location>
</feature>
<dbReference type="CDD" id="cd00154">
    <property type="entry name" value="Rab"/>
    <property type="match status" value="1"/>
</dbReference>
<dbReference type="EMBL" id="CAJJDN010000054">
    <property type="protein sequence ID" value="CAD8089447.1"/>
    <property type="molecule type" value="Genomic_DNA"/>
</dbReference>
<dbReference type="SMART" id="SM00175">
    <property type="entry name" value="RAB"/>
    <property type="match status" value="1"/>
</dbReference>
<dbReference type="Proteomes" id="UP000692954">
    <property type="component" value="Unassembled WGS sequence"/>
</dbReference>
<proteinExistence type="predicted"/>
<dbReference type="GO" id="GO:0003924">
    <property type="term" value="F:GTPase activity"/>
    <property type="evidence" value="ECO:0007669"/>
    <property type="project" value="InterPro"/>
</dbReference>
<keyword evidence="4" id="KW-1185">Reference proteome</keyword>
<dbReference type="PROSITE" id="PS51419">
    <property type="entry name" value="RAB"/>
    <property type="match status" value="1"/>
</dbReference>
<sequence length="205" mass="23305">MSQIKEIKVVLLGDSGVGKSSLLYRFVENDFFEKGQPTLGAAFQSKTILIDGKALKFQIWDTAGQEKYKAILPLYYRDAKVALLVYDVNDQQSFEGVKEWFKQLQEQGPLDQIRAIIGNKCDLEQKVEDDLGKELGRQWNAIFFKTSCKDNLGVQETFLQIGERVFKEQLAEEHRKSNSENANSTLKIGSQQVSNKQKQDKGQCC</sequence>
<dbReference type="NCBIfam" id="TIGR00231">
    <property type="entry name" value="small_GTP"/>
    <property type="match status" value="1"/>
</dbReference>
<comment type="caution">
    <text evidence="3">The sequence shown here is derived from an EMBL/GenBank/DDBJ whole genome shotgun (WGS) entry which is preliminary data.</text>
</comment>
<name>A0A8S1N8J3_9CILI</name>
<dbReference type="InterPro" id="IPR005225">
    <property type="entry name" value="Small_GTP-bd"/>
</dbReference>
<dbReference type="PROSITE" id="PS51417">
    <property type="entry name" value="ARF"/>
    <property type="match status" value="1"/>
</dbReference>
<evidence type="ECO:0000313" key="3">
    <source>
        <dbReference type="EMBL" id="CAD8089447.1"/>
    </source>
</evidence>
<dbReference type="PANTHER" id="PTHR47978">
    <property type="match status" value="1"/>
</dbReference>
<feature type="compositionally biased region" description="Polar residues" evidence="2">
    <location>
        <begin position="179"/>
        <end position="196"/>
    </location>
</feature>
<dbReference type="SMART" id="SM00177">
    <property type="entry name" value="ARF"/>
    <property type="match status" value="1"/>
</dbReference>
<evidence type="ECO:0000313" key="4">
    <source>
        <dbReference type="Proteomes" id="UP000692954"/>
    </source>
</evidence>
<keyword evidence="1" id="KW-0547">Nucleotide-binding</keyword>
<evidence type="ECO:0000256" key="2">
    <source>
        <dbReference type="SAM" id="MobiDB-lite"/>
    </source>
</evidence>